<feature type="region of interest" description="Disordered" evidence="1">
    <location>
        <begin position="37"/>
        <end position="156"/>
    </location>
</feature>
<keyword evidence="3" id="KW-1185">Reference proteome</keyword>
<evidence type="ECO:0000256" key="1">
    <source>
        <dbReference type="SAM" id="MobiDB-lite"/>
    </source>
</evidence>
<feature type="compositionally biased region" description="Polar residues" evidence="1">
    <location>
        <begin position="144"/>
        <end position="156"/>
    </location>
</feature>
<dbReference type="EMBL" id="KZ679257">
    <property type="protein sequence ID" value="PTB44818.1"/>
    <property type="molecule type" value="Genomic_DNA"/>
</dbReference>
<feature type="compositionally biased region" description="Low complexity" evidence="1">
    <location>
        <begin position="107"/>
        <end position="118"/>
    </location>
</feature>
<evidence type="ECO:0000313" key="3">
    <source>
        <dbReference type="Proteomes" id="UP000240493"/>
    </source>
</evidence>
<feature type="compositionally biased region" description="Polar residues" evidence="1">
    <location>
        <begin position="49"/>
        <end position="72"/>
    </location>
</feature>
<protein>
    <submittedName>
        <fullName evidence="2">Uncharacterized protein</fullName>
    </submittedName>
</protein>
<feature type="compositionally biased region" description="Polar residues" evidence="1">
    <location>
        <begin position="81"/>
        <end position="91"/>
    </location>
</feature>
<dbReference type="Proteomes" id="UP000240493">
    <property type="component" value="Unassembled WGS sequence"/>
</dbReference>
<sequence>MKHVHIAKRRRLDENVEPCIRDTVKNSTMSISSLIDQKPHHHNIPPPTEHSNSCGSALHTPQPTQNLASSDSPAPFGLLEQSGSQVAQASETKCAVPARHSRPWEISNSHNSSPAPNSYTTVPSPNPDFSSDDDFLSLEDEGQDPNTHTVSQANTEQGVMVCFGMVS</sequence>
<evidence type="ECO:0000313" key="2">
    <source>
        <dbReference type="EMBL" id="PTB44818.1"/>
    </source>
</evidence>
<gene>
    <name evidence="2" type="ORF">M441DRAFT_299446</name>
</gene>
<reference evidence="2 3" key="1">
    <citation type="submission" date="2016-07" db="EMBL/GenBank/DDBJ databases">
        <title>Multiple horizontal gene transfer events from other fungi enriched the ability of initially mycotrophic Trichoderma (Ascomycota) to feed on dead plant biomass.</title>
        <authorList>
            <consortium name="DOE Joint Genome Institute"/>
            <person name="Aerts A."/>
            <person name="Atanasova L."/>
            <person name="Chenthamara K."/>
            <person name="Zhang J."/>
            <person name="Grujic M."/>
            <person name="Henrissat B."/>
            <person name="Kuo A."/>
            <person name="Salamov A."/>
            <person name="Lipzen A."/>
            <person name="Labutti K."/>
            <person name="Barry K."/>
            <person name="Miao Y."/>
            <person name="Rahimi M.J."/>
            <person name="Shen Q."/>
            <person name="Grigoriev I.V."/>
            <person name="Kubicek C.P."/>
            <person name="Druzhinina I.S."/>
        </authorList>
    </citation>
    <scope>NUCLEOTIDE SEQUENCE [LARGE SCALE GENOMIC DNA]</scope>
    <source>
        <strain evidence="2 3">CBS 433.97</strain>
    </source>
</reference>
<accession>A0A2T3ZJ26</accession>
<proteinExistence type="predicted"/>
<organism evidence="2 3">
    <name type="scientific">Trichoderma asperellum (strain ATCC 204424 / CBS 433.97 / NBRC 101777)</name>
    <dbReference type="NCBI Taxonomy" id="1042311"/>
    <lineage>
        <taxon>Eukaryota</taxon>
        <taxon>Fungi</taxon>
        <taxon>Dikarya</taxon>
        <taxon>Ascomycota</taxon>
        <taxon>Pezizomycotina</taxon>
        <taxon>Sordariomycetes</taxon>
        <taxon>Hypocreomycetidae</taxon>
        <taxon>Hypocreales</taxon>
        <taxon>Hypocreaceae</taxon>
        <taxon>Trichoderma</taxon>
    </lineage>
</organism>
<dbReference type="AlphaFoldDB" id="A0A2T3ZJ26"/>
<feature type="compositionally biased region" description="Acidic residues" evidence="1">
    <location>
        <begin position="130"/>
        <end position="143"/>
    </location>
</feature>
<name>A0A2T3ZJ26_TRIA4</name>